<evidence type="ECO:0000313" key="1">
    <source>
        <dbReference type="EMBL" id="DAD56915.1"/>
    </source>
</evidence>
<reference evidence="1" key="1">
    <citation type="journal article" date="2021" name="Proc. Natl. Acad. Sci. U.S.A.">
        <title>A Catalog of Tens of Thousands of Viruses from Human Metagenomes Reveals Hidden Associations with Chronic Diseases.</title>
        <authorList>
            <person name="Tisza M.J."/>
            <person name="Buck C.B."/>
        </authorList>
    </citation>
    <scope>NUCLEOTIDE SEQUENCE</scope>
    <source>
        <strain evidence="1">CtPNe1</strain>
    </source>
</reference>
<sequence>MARHTINISLSEKSVNEAIRQLQQYKQSLQYKCGLLVERLAELGDKAAIMSVNESPLGRTVTLRVDRKPIQDGYQAILIATGKTVEVEDREPFYTLLAIEFGAGIYYNSGNENPKANDFGLGVGTYPGQIHAFSDGWYYLGNDNQWHYTHGVKATMPMYNATIEIVNQYKQIAREVFS</sequence>
<name>A0A8D9PGS5_9VIRU</name>
<protein>
    <submittedName>
        <fullName evidence="1">Uncharacterized protein</fullName>
    </submittedName>
</protein>
<organism evidence="1">
    <name type="scientific">Bacteriophage sp</name>
    <dbReference type="NCBI Taxonomy" id="38018"/>
    <lineage>
        <taxon>Viruses</taxon>
    </lineage>
</organism>
<accession>A0A8D9PGS5</accession>
<dbReference type="EMBL" id="BK029947">
    <property type="protein sequence ID" value="DAD56915.1"/>
    <property type="molecule type" value="Genomic_DNA"/>
</dbReference>
<proteinExistence type="predicted"/>